<reference evidence="7" key="2">
    <citation type="submission" date="2020-11" db="EMBL/GenBank/DDBJ databases">
        <authorList>
            <person name="McCartney M.A."/>
            <person name="Auch B."/>
            <person name="Kono T."/>
            <person name="Mallez S."/>
            <person name="Becker A."/>
            <person name="Gohl D.M."/>
            <person name="Silverstein K.A.T."/>
            <person name="Koren S."/>
            <person name="Bechman K.B."/>
            <person name="Herman A."/>
            <person name="Abrahante J.E."/>
            <person name="Garbe J."/>
        </authorList>
    </citation>
    <scope>NUCLEOTIDE SEQUENCE</scope>
    <source>
        <strain evidence="7">Duluth1</strain>
        <tissue evidence="7">Whole animal</tissue>
    </source>
</reference>
<evidence type="ECO:0000259" key="6">
    <source>
        <dbReference type="PROSITE" id="PS51462"/>
    </source>
</evidence>
<evidence type="ECO:0000256" key="2">
    <source>
        <dbReference type="ARBA" id="ARBA00018911"/>
    </source>
</evidence>
<dbReference type="GO" id="GO:0006167">
    <property type="term" value="P:AMP biosynthetic process"/>
    <property type="evidence" value="ECO:0007669"/>
    <property type="project" value="TreeGrafter"/>
</dbReference>
<evidence type="ECO:0000256" key="5">
    <source>
        <dbReference type="ARBA" id="ARBA00032644"/>
    </source>
</evidence>
<dbReference type="GO" id="GO:0000166">
    <property type="term" value="F:nucleotide binding"/>
    <property type="evidence" value="ECO:0007669"/>
    <property type="project" value="UniProtKB-KW"/>
</dbReference>
<dbReference type="Pfam" id="PF00293">
    <property type="entry name" value="NUDIX"/>
    <property type="match status" value="1"/>
</dbReference>
<dbReference type="OrthoDB" id="276276at2759"/>
<dbReference type="PANTHER" id="PTHR21340:SF0">
    <property type="entry name" value="BIS(5'-NUCLEOSYL)-TETRAPHOSPHATASE [ASYMMETRICAL]"/>
    <property type="match status" value="1"/>
</dbReference>
<gene>
    <name evidence="7" type="ORF">DPMN_111005</name>
</gene>
<name>A0A9D4KD36_DREPO</name>
<feature type="domain" description="Nudix hydrolase" evidence="6">
    <location>
        <begin position="5"/>
        <end position="138"/>
    </location>
</feature>
<dbReference type="AlphaFoldDB" id="A0A9D4KD36"/>
<sequence>MGSSNVVVAAGFIIFRRITNLMKTEYLLLKASYGDYHWSPPKGHVDEGESEFETALRETQEEAGFTREQLCVVDGFKYVLNYEVRGKPKRVEYWLAEFTGQTEVKLSNEHTEYKWLELKEALEFAKYEDLKKSLTEADEFINSRLS</sequence>
<evidence type="ECO:0000256" key="4">
    <source>
        <dbReference type="ARBA" id="ARBA00022801"/>
    </source>
</evidence>
<dbReference type="PROSITE" id="PS51462">
    <property type="entry name" value="NUDIX"/>
    <property type="match status" value="1"/>
</dbReference>
<keyword evidence="8" id="KW-1185">Reference proteome</keyword>
<dbReference type="EMBL" id="JAIWYP010000004">
    <property type="protein sequence ID" value="KAH3837608.1"/>
    <property type="molecule type" value="Genomic_DNA"/>
</dbReference>
<dbReference type="GO" id="GO:0004081">
    <property type="term" value="F:bis(5'-nucleosyl)-tetraphosphatase (asymmetrical) activity"/>
    <property type="evidence" value="ECO:0007669"/>
    <property type="project" value="TreeGrafter"/>
</dbReference>
<dbReference type="InterPro" id="IPR003565">
    <property type="entry name" value="Tetra_PHTase"/>
</dbReference>
<dbReference type="PROSITE" id="PS00893">
    <property type="entry name" value="NUDIX_BOX"/>
    <property type="match status" value="1"/>
</dbReference>
<dbReference type="InterPro" id="IPR000086">
    <property type="entry name" value="NUDIX_hydrolase_dom"/>
</dbReference>
<dbReference type="PANTHER" id="PTHR21340">
    <property type="entry name" value="DIADENOSINE 5,5-P1,P4-TETRAPHOSPHATE PYROPHOSPHOHYDROLASE MUTT"/>
    <property type="match status" value="1"/>
</dbReference>
<dbReference type="SUPFAM" id="SSF55811">
    <property type="entry name" value="Nudix"/>
    <property type="match status" value="1"/>
</dbReference>
<dbReference type="Proteomes" id="UP000828390">
    <property type="component" value="Unassembled WGS sequence"/>
</dbReference>
<accession>A0A9D4KD36</accession>
<organism evidence="7 8">
    <name type="scientific">Dreissena polymorpha</name>
    <name type="common">Zebra mussel</name>
    <name type="synonym">Mytilus polymorpha</name>
    <dbReference type="NCBI Taxonomy" id="45954"/>
    <lineage>
        <taxon>Eukaryota</taxon>
        <taxon>Metazoa</taxon>
        <taxon>Spiralia</taxon>
        <taxon>Lophotrochozoa</taxon>
        <taxon>Mollusca</taxon>
        <taxon>Bivalvia</taxon>
        <taxon>Autobranchia</taxon>
        <taxon>Heteroconchia</taxon>
        <taxon>Euheterodonta</taxon>
        <taxon>Imparidentia</taxon>
        <taxon>Neoheterodontei</taxon>
        <taxon>Myida</taxon>
        <taxon>Dreissenoidea</taxon>
        <taxon>Dreissenidae</taxon>
        <taxon>Dreissena</taxon>
    </lineage>
</organism>
<dbReference type="CDD" id="cd03428">
    <property type="entry name" value="NUDIX_Ap4A_Nudt2"/>
    <property type="match status" value="1"/>
</dbReference>
<evidence type="ECO:0000256" key="3">
    <source>
        <dbReference type="ARBA" id="ARBA00022741"/>
    </source>
</evidence>
<comment type="caution">
    <text evidence="7">The sequence shown here is derived from an EMBL/GenBank/DDBJ whole genome shotgun (WGS) entry which is preliminary data.</text>
</comment>
<keyword evidence="4" id="KW-0378">Hydrolase</keyword>
<reference evidence="7" key="1">
    <citation type="journal article" date="2019" name="bioRxiv">
        <title>The Genome of the Zebra Mussel, Dreissena polymorpha: A Resource for Invasive Species Research.</title>
        <authorList>
            <person name="McCartney M.A."/>
            <person name="Auch B."/>
            <person name="Kono T."/>
            <person name="Mallez S."/>
            <person name="Zhang Y."/>
            <person name="Obille A."/>
            <person name="Becker A."/>
            <person name="Abrahante J.E."/>
            <person name="Garbe J."/>
            <person name="Badalamenti J.P."/>
            <person name="Herman A."/>
            <person name="Mangelson H."/>
            <person name="Liachko I."/>
            <person name="Sullivan S."/>
            <person name="Sone E.D."/>
            <person name="Koren S."/>
            <person name="Silverstein K.A.T."/>
            <person name="Beckman K.B."/>
            <person name="Gohl D.M."/>
        </authorList>
    </citation>
    <scope>NUCLEOTIDE SEQUENCE</scope>
    <source>
        <strain evidence="7">Duluth1</strain>
        <tissue evidence="7">Whole animal</tissue>
    </source>
</reference>
<protein>
    <recommendedName>
        <fullName evidence="2">Bis(5'-nucleosyl)-tetraphosphatase [asymmetrical]</fullName>
    </recommendedName>
    <alternativeName>
        <fullName evidence="5">Diadenosine 5',5'''-P1,P4-tetraphosphate asymmetrical hydrolase</fullName>
    </alternativeName>
</protein>
<evidence type="ECO:0000313" key="8">
    <source>
        <dbReference type="Proteomes" id="UP000828390"/>
    </source>
</evidence>
<comment type="similarity">
    <text evidence="1">Belongs to the Nudix hydrolase family.</text>
</comment>
<keyword evidence="3" id="KW-0547">Nucleotide-binding</keyword>
<dbReference type="InterPro" id="IPR051325">
    <property type="entry name" value="Nudix_hydrolase_domain"/>
</dbReference>
<evidence type="ECO:0000256" key="1">
    <source>
        <dbReference type="ARBA" id="ARBA00005582"/>
    </source>
</evidence>
<evidence type="ECO:0000313" key="7">
    <source>
        <dbReference type="EMBL" id="KAH3837608.1"/>
    </source>
</evidence>
<dbReference type="PRINTS" id="PR01405">
    <property type="entry name" value="TETRPHPHTASE"/>
</dbReference>
<dbReference type="InterPro" id="IPR020084">
    <property type="entry name" value="NUDIX_hydrolase_CS"/>
</dbReference>
<dbReference type="GO" id="GO:0006754">
    <property type="term" value="P:ATP biosynthetic process"/>
    <property type="evidence" value="ECO:0007669"/>
    <property type="project" value="TreeGrafter"/>
</dbReference>
<proteinExistence type="inferred from homology"/>
<dbReference type="Gene3D" id="3.90.79.10">
    <property type="entry name" value="Nucleoside Triphosphate Pyrophosphohydrolase"/>
    <property type="match status" value="1"/>
</dbReference>
<dbReference type="InterPro" id="IPR015797">
    <property type="entry name" value="NUDIX_hydrolase-like_dom_sf"/>
</dbReference>